<sequence length="92" mass="10814">MTTRITDDELNRAERLARDVGSVRVYSTEFDDFWDPAFALRMVEEVRRSRVVESTVALVHGGGYPNRTDRDRLNLANQRMDELRRTAERNDR</sequence>
<name>A0A6M3M5T3_9ZZZZ</name>
<proteinExistence type="predicted"/>
<evidence type="ECO:0000313" key="2">
    <source>
        <dbReference type="EMBL" id="QJH93158.1"/>
    </source>
</evidence>
<accession>A0A6M3M5T3</accession>
<evidence type="ECO:0000313" key="1">
    <source>
        <dbReference type="EMBL" id="QJB01153.1"/>
    </source>
</evidence>
<protein>
    <submittedName>
        <fullName evidence="1">Uncharacterized protein</fullName>
    </submittedName>
</protein>
<organism evidence="1">
    <name type="scientific">viral metagenome</name>
    <dbReference type="NCBI Taxonomy" id="1070528"/>
    <lineage>
        <taxon>unclassified sequences</taxon>
        <taxon>metagenomes</taxon>
        <taxon>organismal metagenomes</taxon>
    </lineage>
</organism>
<gene>
    <name evidence="1" type="ORF">MM171A00145_0090</name>
    <name evidence="2" type="ORF">MM171B03089_0007</name>
</gene>
<reference evidence="1" key="1">
    <citation type="submission" date="2020-03" db="EMBL/GenBank/DDBJ databases">
        <title>The deep terrestrial virosphere.</title>
        <authorList>
            <person name="Holmfeldt K."/>
            <person name="Nilsson E."/>
            <person name="Simone D."/>
            <person name="Lopez-Fernandez M."/>
            <person name="Wu X."/>
            <person name="de Brujin I."/>
            <person name="Lundin D."/>
            <person name="Andersson A."/>
            <person name="Bertilsson S."/>
            <person name="Dopson M."/>
        </authorList>
    </citation>
    <scope>NUCLEOTIDE SEQUENCE</scope>
    <source>
        <strain evidence="1">MM171A00145</strain>
        <strain evidence="2">MM171B03089</strain>
    </source>
</reference>
<dbReference type="AlphaFoldDB" id="A0A6M3M5T3"/>
<dbReference type="EMBL" id="MT143705">
    <property type="protein sequence ID" value="QJB01153.1"/>
    <property type="molecule type" value="Genomic_DNA"/>
</dbReference>
<dbReference type="EMBL" id="MT143951">
    <property type="protein sequence ID" value="QJH93158.1"/>
    <property type="molecule type" value="Genomic_DNA"/>
</dbReference>